<feature type="region of interest" description="Disordered" evidence="1">
    <location>
        <begin position="29"/>
        <end position="50"/>
    </location>
</feature>
<name>A0A929QTL1_ABIDE</name>
<reference evidence="2" key="1">
    <citation type="submission" date="2020-04" db="EMBL/GenBank/DDBJ databases">
        <title>Deep metagenomics examines the oral microbiome during advanced dental caries in children, revealing novel taxa and co-occurrences with host molecules.</title>
        <authorList>
            <person name="Baker J.L."/>
            <person name="Morton J.T."/>
            <person name="Dinis M."/>
            <person name="Alvarez R."/>
            <person name="Tran N.C."/>
            <person name="Knight R."/>
            <person name="Edlund A."/>
        </authorList>
    </citation>
    <scope>NUCLEOTIDE SEQUENCE</scope>
    <source>
        <strain evidence="2">JCVI_23_bin.16</strain>
    </source>
</reference>
<dbReference type="EMBL" id="JABZFV010000216">
    <property type="protein sequence ID" value="MBF0935391.1"/>
    <property type="molecule type" value="Genomic_DNA"/>
</dbReference>
<accession>A0A929QTL1</accession>
<feature type="non-terminal residue" evidence="2">
    <location>
        <position position="1"/>
    </location>
</feature>
<feature type="compositionally biased region" description="Polar residues" evidence="1">
    <location>
        <begin position="29"/>
        <end position="44"/>
    </location>
</feature>
<evidence type="ECO:0000313" key="3">
    <source>
        <dbReference type="Proteomes" id="UP000757900"/>
    </source>
</evidence>
<protein>
    <submittedName>
        <fullName evidence="2">Uncharacterized protein</fullName>
    </submittedName>
</protein>
<dbReference type="AlphaFoldDB" id="A0A929QTL1"/>
<evidence type="ECO:0000313" key="2">
    <source>
        <dbReference type="EMBL" id="MBF0935391.1"/>
    </source>
</evidence>
<organism evidence="2 3">
    <name type="scientific">Abiotrophia defectiva</name>
    <name type="common">Streptococcus defectivus</name>
    <dbReference type="NCBI Taxonomy" id="46125"/>
    <lineage>
        <taxon>Bacteria</taxon>
        <taxon>Bacillati</taxon>
        <taxon>Bacillota</taxon>
        <taxon>Bacilli</taxon>
        <taxon>Lactobacillales</taxon>
        <taxon>Aerococcaceae</taxon>
        <taxon>Abiotrophia</taxon>
    </lineage>
</organism>
<sequence length="50" mass="5708">IYVRLDGKQVIAFVKRHNHAYILEATSQPDQEGQVSFQTTQNPDLMSAFD</sequence>
<dbReference type="Proteomes" id="UP000757900">
    <property type="component" value="Unassembled WGS sequence"/>
</dbReference>
<evidence type="ECO:0000256" key="1">
    <source>
        <dbReference type="SAM" id="MobiDB-lite"/>
    </source>
</evidence>
<comment type="caution">
    <text evidence="2">The sequence shown here is derived from an EMBL/GenBank/DDBJ whole genome shotgun (WGS) entry which is preliminary data.</text>
</comment>
<proteinExistence type="predicted"/>
<gene>
    <name evidence="2" type="ORF">HXK00_07115</name>
</gene>